<evidence type="ECO:0000256" key="2">
    <source>
        <dbReference type="ARBA" id="ARBA00022946"/>
    </source>
</evidence>
<dbReference type="PANTHER" id="PTHR47926">
    <property type="entry name" value="PENTATRICOPEPTIDE REPEAT-CONTAINING PROTEIN"/>
    <property type="match status" value="1"/>
</dbReference>
<feature type="repeat" description="PPR" evidence="3">
    <location>
        <begin position="91"/>
        <end position="125"/>
    </location>
</feature>
<dbReference type="InterPro" id="IPR011990">
    <property type="entry name" value="TPR-like_helical_dom_sf"/>
</dbReference>
<dbReference type="InterPro" id="IPR046960">
    <property type="entry name" value="PPR_At4g14850-like_plant"/>
</dbReference>
<proteinExistence type="predicted"/>
<protein>
    <submittedName>
        <fullName evidence="4">Pentatricopeptide repeat-containing protein</fullName>
    </submittedName>
</protein>
<dbReference type="Pfam" id="PF01535">
    <property type="entry name" value="PPR"/>
    <property type="match status" value="5"/>
</dbReference>
<organism evidence="4 5">
    <name type="scientific">Rhynchospora pubera</name>
    <dbReference type="NCBI Taxonomy" id="906938"/>
    <lineage>
        <taxon>Eukaryota</taxon>
        <taxon>Viridiplantae</taxon>
        <taxon>Streptophyta</taxon>
        <taxon>Embryophyta</taxon>
        <taxon>Tracheophyta</taxon>
        <taxon>Spermatophyta</taxon>
        <taxon>Magnoliopsida</taxon>
        <taxon>Liliopsida</taxon>
        <taxon>Poales</taxon>
        <taxon>Cyperaceae</taxon>
        <taxon>Cyperoideae</taxon>
        <taxon>Rhynchosporeae</taxon>
        <taxon>Rhynchospora</taxon>
    </lineage>
</organism>
<dbReference type="Pfam" id="PF13041">
    <property type="entry name" value="PPR_2"/>
    <property type="match status" value="1"/>
</dbReference>
<sequence>MFVPHSSFVTRLKYFITNKCLLIPFSGSSVLCPHQSKKFSDFYPTLQGRDNFPHSINNTDLIFRTKLIHKHCQVGRTNEARKVFDEMPERNIVTYSTLIYGYSCNGLCTEAIVLFKDVLHLGIPPNSFSLVAALVAVAGIGTLRLTESLHARIVKTGFGASPFLRSALLDCYAKCHDPKKSFALFSEFSKPDLVTCNAMISGFVYNSLFEEAQLLYKQIRAAGFDPGPRTMMSVLESCAGYGSIGLLNRAFELVSVKDVVTWTIFMGFLLEHGQIHKVLELFDKMRYNRIVPDKIAMINLVGACALLGLDQFVPVRNALITAYGKCGCVEFSCKVFQEIPNRTVVSWNAMILSYGINGEGNKALELFLNMRNLGFEPDNITYLNVFMACSHNGLVHEGLNLLKNMAMDTKISANIKLGGEHVTCVVDLLSRAGYLEHARNLANHVREKGSVNTWKALLGGSFIHNDPQVMKEAGKEILQRDKCDFANFVLVSNAYASVGKFESVENLRPSSNNSLGKNVGLSNVDFGSC</sequence>
<gene>
    <name evidence="4" type="ORF">LUZ62_020420</name>
</gene>
<dbReference type="Proteomes" id="UP001140206">
    <property type="component" value="Chromosome 1"/>
</dbReference>
<dbReference type="GO" id="GO:0003723">
    <property type="term" value="F:RNA binding"/>
    <property type="evidence" value="ECO:0007669"/>
    <property type="project" value="InterPro"/>
</dbReference>
<dbReference type="AlphaFoldDB" id="A0AAV8GS51"/>
<keyword evidence="5" id="KW-1185">Reference proteome</keyword>
<dbReference type="FunFam" id="1.25.40.10:FF:000158">
    <property type="entry name" value="pentatricopeptide repeat-containing protein At2g33680"/>
    <property type="match status" value="1"/>
</dbReference>
<keyword evidence="2" id="KW-0809">Transit peptide</keyword>
<evidence type="ECO:0000313" key="4">
    <source>
        <dbReference type="EMBL" id="KAJ4807854.1"/>
    </source>
</evidence>
<feature type="repeat" description="PPR" evidence="3">
    <location>
        <begin position="343"/>
        <end position="377"/>
    </location>
</feature>
<evidence type="ECO:0000313" key="5">
    <source>
        <dbReference type="Proteomes" id="UP001140206"/>
    </source>
</evidence>
<dbReference type="InterPro" id="IPR002885">
    <property type="entry name" value="PPR_rpt"/>
</dbReference>
<comment type="caution">
    <text evidence="4">The sequence shown here is derived from an EMBL/GenBank/DDBJ whole genome shotgun (WGS) entry which is preliminary data.</text>
</comment>
<feature type="repeat" description="PPR" evidence="3">
    <location>
        <begin position="258"/>
        <end position="292"/>
    </location>
</feature>
<dbReference type="Gene3D" id="1.25.40.10">
    <property type="entry name" value="Tetratricopeptide repeat domain"/>
    <property type="match status" value="4"/>
</dbReference>
<feature type="repeat" description="PPR" evidence="3">
    <location>
        <begin position="192"/>
        <end position="226"/>
    </location>
</feature>
<dbReference type="PROSITE" id="PS51375">
    <property type="entry name" value="PPR"/>
    <property type="match status" value="4"/>
</dbReference>
<name>A0AAV8GS51_9POAL</name>
<reference evidence="4" key="1">
    <citation type="submission" date="2022-08" db="EMBL/GenBank/DDBJ databases">
        <authorList>
            <person name="Marques A."/>
        </authorList>
    </citation>
    <scope>NUCLEOTIDE SEQUENCE</scope>
    <source>
        <strain evidence="4">RhyPub2mFocal</strain>
        <tissue evidence="4">Leaves</tissue>
    </source>
</reference>
<keyword evidence="1" id="KW-0677">Repeat</keyword>
<accession>A0AAV8GS51</accession>
<dbReference type="GO" id="GO:0009451">
    <property type="term" value="P:RNA modification"/>
    <property type="evidence" value="ECO:0007669"/>
    <property type="project" value="InterPro"/>
</dbReference>
<evidence type="ECO:0000256" key="3">
    <source>
        <dbReference type="PROSITE-ProRule" id="PRU00708"/>
    </source>
</evidence>
<dbReference type="EMBL" id="JAMFTS010000001">
    <property type="protein sequence ID" value="KAJ4807854.1"/>
    <property type="molecule type" value="Genomic_DNA"/>
</dbReference>
<dbReference type="GO" id="GO:0099402">
    <property type="term" value="P:plant organ development"/>
    <property type="evidence" value="ECO:0007669"/>
    <property type="project" value="UniProtKB-ARBA"/>
</dbReference>
<evidence type="ECO:0000256" key="1">
    <source>
        <dbReference type="ARBA" id="ARBA00022737"/>
    </source>
</evidence>
<dbReference type="NCBIfam" id="TIGR00756">
    <property type="entry name" value="PPR"/>
    <property type="match status" value="5"/>
</dbReference>